<dbReference type="Proteomes" id="UP000304953">
    <property type="component" value="Unassembled WGS sequence"/>
</dbReference>
<evidence type="ECO:0000313" key="1">
    <source>
        <dbReference type="EMBL" id="TGY95661.1"/>
    </source>
</evidence>
<evidence type="ECO:0000313" key="2">
    <source>
        <dbReference type="Proteomes" id="UP000304953"/>
    </source>
</evidence>
<comment type="caution">
    <text evidence="1">The sequence shown here is derived from an EMBL/GenBank/DDBJ whole genome shotgun (WGS) entry which is preliminary data.</text>
</comment>
<reference evidence="1" key="1">
    <citation type="submission" date="2019-04" db="EMBL/GenBank/DDBJ databases">
        <title>Microbes associate with the intestines of laboratory mice.</title>
        <authorList>
            <person name="Navarre W."/>
            <person name="Wong E."/>
            <person name="Huang K."/>
            <person name="Tropini C."/>
            <person name="Ng K."/>
            <person name="Yu B."/>
        </authorList>
    </citation>
    <scope>NUCLEOTIDE SEQUENCE</scope>
    <source>
        <strain evidence="1">NM01_1-7b</strain>
    </source>
</reference>
<organism evidence="1 2">
    <name type="scientific">Petralouisia muris</name>
    <dbReference type="NCBI Taxonomy" id="3032872"/>
    <lineage>
        <taxon>Bacteria</taxon>
        <taxon>Bacillati</taxon>
        <taxon>Bacillota</taxon>
        <taxon>Clostridia</taxon>
        <taxon>Lachnospirales</taxon>
        <taxon>Lachnospiraceae</taxon>
        <taxon>Petralouisia</taxon>
    </lineage>
</organism>
<dbReference type="EMBL" id="SRYA01000026">
    <property type="protein sequence ID" value="TGY95661.1"/>
    <property type="molecule type" value="Genomic_DNA"/>
</dbReference>
<keyword evidence="2" id="KW-1185">Reference proteome</keyword>
<proteinExistence type="predicted"/>
<sequence length="730" mass="78087">MKANKIFRSAAAGLLSVSLLLSGLPVTAAELNPDALNQQAETTGGSENSTESVAASDQNPANGNESAPKDSEPLQDGKDAEADGTQTSEQNSGGEQSNPAGSQSEGSEDSQNQTGEQNNPDDSQSAGTEGSQNQAEETEDRQNSNDNEDSDTDDEKNEDNEVKDSMSDKTDGKAEDEKETLGEDSIAAAIHPSVSGSIAIDGNLSDWAGVTERSGSDVDYWKAAFSPDGNTLYFSFTGNATTEWDYNFTKNKFQFAYPDGISDISNQITVHAGQGKAEVKNAYFGNVAGAEAAVTNEAHGNNPGLYVVELAVPVSFFHSMDFTLTFGGTAIASSDIEQVNGDSITEDLPAVYAGISIDGNYSDWKAVAKTDASCPNSAHTECLSQVAAVFDGHWLYLYIKDGKGSNASGAGTHSNGKFAITSDLGYETDIQLSTAPTVSGVNGAAVAYKGSEWEVAIPKDQLPKYRESLSFGLYQGEPFLSGIVNLQPDSGNNLENLFDGIHFDGQYKDWEDYGHSTIQYATAGSQESQIDAKGALYSSDGKLYGHVVTNMPQHLQEAGQEFTEAITIAFNQSAESLRNGSVDQSMVFYPRFVTVDANGTIDWNPKRAGLPEGTYEYHIVSLDAWGQSQNISDLNDMDQIYGKMIMTIGKDGKDEMEYYLELPMIAEKLGVDAANLKEIAAQYGRIGQEWIFTAGTSTGPLAGVAICIASVGIVFWYRKRKKNELIPSAA</sequence>
<protein>
    <submittedName>
        <fullName evidence="1">Uncharacterized protein</fullName>
    </submittedName>
</protein>
<gene>
    <name evidence="1" type="ORF">E5329_13915</name>
</gene>
<name>A0AC61RVV1_9FIRM</name>
<accession>A0AC61RVV1</accession>